<dbReference type="InterPro" id="IPR001012">
    <property type="entry name" value="UBX_dom"/>
</dbReference>
<evidence type="ECO:0000256" key="1">
    <source>
        <dbReference type="ARBA" id="ARBA00000885"/>
    </source>
</evidence>
<evidence type="ECO:0000256" key="4">
    <source>
        <dbReference type="ARBA" id="ARBA00022786"/>
    </source>
</evidence>
<feature type="compositionally biased region" description="Polar residues" evidence="6">
    <location>
        <begin position="408"/>
        <end position="419"/>
    </location>
</feature>
<proteinExistence type="predicted"/>
<sequence length="802" mass="90236">MELIQGSSNENLLAATRRLFRRSTFRYSWKTKNLCWNVGLFLLPGPTFTKLPTVAERKKMTQTGFGSPVDDSGKEKVAKIQMNWSLADFKQFICQSFPDVSLNLIGYELAKADRGKNLKKVQVASVKELKQALGRSRLYILPLVELYQELAPPLCSSQNESEPGTNSEATPSVVIDLTDFTNQELSGNTEDTADSTVVLQEWRSLRQEQDKEFEQSLMADREKEMRRQYLEAQENRRLQAIEDRWRRIASHEEPIDGVPIKFKFPNGTEKIRKFILSETIQILFDFVGQDDLSSEVFYVQDATSSAHLENNLTGILNDYNIEGHSTLYVVWISPLDAHESEGKQNDASIQGNSGEVHFTSSFSNQLASSPHEPTTSLPLNDFLSPSPPNWSPAPSPSHSYHWPPEHSLPTQPSSVTTDNCESISDQVDLQMILKKLHSRVDLSCCPTSNQINVCRDNILQGSLQAFKRRRFNPEARLDVIFVDSDGVGEGEVDEGGPTREFLRLLMREIQRSKIFEGPEDNRLLALDTHALENGLYMTIAKMIAVCVVHGGVGPHFFSDRLFMQLCGQCTLPVSLEEIADSSFREKLSKIKEADSVENANSAISDAGDSLNMMGALRYISSLEESDSLVQSAAEYFVNGRTNLALRQFEEGFKTLGLIDELKNHPDIFEDLFINAVRPLEAKDLSTLFEVDFSPLGSNKRQLENKTVCFWRDWLIDVEEGDCNPLTLPMVLEFASGASSVPPLGFPHQPKIEFLHTTDQDTRVFPEANTCAIVLRLPIHSIYESFRTYMTEGILQSPTFGTM</sequence>
<keyword evidence="3" id="KW-0808">Transferase</keyword>
<feature type="active site" description="Glycyl thioester intermediate" evidence="5">
    <location>
        <position position="770"/>
    </location>
</feature>
<evidence type="ECO:0000256" key="2">
    <source>
        <dbReference type="ARBA" id="ARBA00012485"/>
    </source>
</evidence>
<feature type="domain" description="HECT" evidence="8">
    <location>
        <begin position="469"/>
        <end position="802"/>
    </location>
</feature>
<evidence type="ECO:0000259" key="8">
    <source>
        <dbReference type="PROSITE" id="PS50237"/>
    </source>
</evidence>
<protein>
    <recommendedName>
        <fullName evidence="2">HECT-type E3 ubiquitin transferase</fullName>
        <ecNumber evidence="2">2.3.2.26</ecNumber>
    </recommendedName>
</protein>
<dbReference type="Gene3D" id="3.10.20.90">
    <property type="entry name" value="Phosphatidylinositol 3-kinase Catalytic Subunit, Chain A, domain 1"/>
    <property type="match status" value="1"/>
</dbReference>
<accession>A0A7J6DGM1</accession>
<dbReference type="SMART" id="SM00119">
    <property type="entry name" value="HECTc"/>
    <property type="match status" value="1"/>
</dbReference>
<dbReference type="Pfam" id="PF00632">
    <property type="entry name" value="HECT"/>
    <property type="match status" value="1"/>
</dbReference>
<dbReference type="EMBL" id="JAAMOB010000001">
    <property type="protein sequence ID" value="KAF4118125.1"/>
    <property type="molecule type" value="Genomic_DNA"/>
</dbReference>
<dbReference type="InterPro" id="IPR044611">
    <property type="entry name" value="E3A/B/C-like"/>
</dbReference>
<dbReference type="AlphaFoldDB" id="A0A7J6DGM1"/>
<evidence type="ECO:0000256" key="5">
    <source>
        <dbReference type="PROSITE-ProRule" id="PRU00104"/>
    </source>
</evidence>
<dbReference type="InterPro" id="IPR000569">
    <property type="entry name" value="HECT_dom"/>
</dbReference>
<feature type="compositionally biased region" description="Pro residues" evidence="6">
    <location>
        <begin position="385"/>
        <end position="395"/>
    </location>
</feature>
<dbReference type="EC" id="2.3.2.26" evidence="2"/>
<dbReference type="Gene3D" id="3.30.2410.10">
    <property type="entry name" value="Hect, E3 ligase catalytic domain"/>
    <property type="match status" value="1"/>
</dbReference>
<evidence type="ECO:0000313" key="9">
    <source>
        <dbReference type="EMBL" id="KAF4118125.1"/>
    </source>
</evidence>
<keyword evidence="4 5" id="KW-0833">Ubl conjugation pathway</keyword>
<evidence type="ECO:0000256" key="6">
    <source>
        <dbReference type="SAM" id="MobiDB-lite"/>
    </source>
</evidence>
<feature type="compositionally biased region" description="Polar residues" evidence="6">
    <location>
        <begin position="361"/>
        <end position="378"/>
    </location>
</feature>
<dbReference type="PROSITE" id="PS50237">
    <property type="entry name" value="HECT"/>
    <property type="match status" value="1"/>
</dbReference>
<dbReference type="GO" id="GO:0061630">
    <property type="term" value="F:ubiquitin protein ligase activity"/>
    <property type="evidence" value="ECO:0007669"/>
    <property type="project" value="UniProtKB-EC"/>
</dbReference>
<comment type="catalytic activity">
    <reaction evidence="1">
        <text>S-ubiquitinyl-[E2 ubiquitin-conjugating enzyme]-L-cysteine + [acceptor protein]-L-lysine = [E2 ubiquitin-conjugating enzyme]-L-cysteine + N(6)-ubiquitinyl-[acceptor protein]-L-lysine.</text>
        <dbReference type="EC" id="2.3.2.26"/>
    </reaction>
</comment>
<dbReference type="GO" id="GO:0000209">
    <property type="term" value="P:protein polyubiquitination"/>
    <property type="evidence" value="ECO:0007669"/>
    <property type="project" value="InterPro"/>
</dbReference>
<dbReference type="PROSITE" id="PS50033">
    <property type="entry name" value="UBX"/>
    <property type="match status" value="1"/>
</dbReference>
<dbReference type="SUPFAM" id="SSF56204">
    <property type="entry name" value="Hect, E3 ligase catalytic domain"/>
    <property type="match status" value="1"/>
</dbReference>
<reference evidence="9 10" key="1">
    <citation type="submission" date="2020-04" db="EMBL/GenBank/DDBJ databases">
        <title>Chromosome-level genome assembly of a cyprinid fish Onychostoma macrolepis by integration of Nanopore Sequencing, Bionano and Hi-C technology.</title>
        <authorList>
            <person name="Wang D."/>
        </authorList>
    </citation>
    <scope>NUCLEOTIDE SEQUENCE [LARGE SCALE GENOMIC DNA]</scope>
    <source>
        <strain evidence="9">SWU-2019</strain>
        <tissue evidence="9">Muscle</tissue>
    </source>
</reference>
<comment type="caution">
    <text evidence="9">The sequence shown here is derived from an EMBL/GenBank/DDBJ whole genome shotgun (WGS) entry which is preliminary data.</text>
</comment>
<gene>
    <name evidence="9" type="ORF">G5714_000176</name>
</gene>
<dbReference type="SUPFAM" id="SSF54236">
    <property type="entry name" value="Ubiquitin-like"/>
    <property type="match status" value="1"/>
</dbReference>
<dbReference type="InterPro" id="IPR029071">
    <property type="entry name" value="Ubiquitin-like_domsf"/>
</dbReference>
<feature type="domain" description="UBX" evidence="7">
    <location>
        <begin position="253"/>
        <end position="287"/>
    </location>
</feature>
<name>A0A7J6DGM1_9TELE</name>
<dbReference type="Proteomes" id="UP000579812">
    <property type="component" value="Unassembled WGS sequence"/>
</dbReference>
<dbReference type="Gene3D" id="3.90.1750.10">
    <property type="entry name" value="Hect, E3 ligase catalytic domains"/>
    <property type="match status" value="1"/>
</dbReference>
<evidence type="ECO:0000259" key="7">
    <source>
        <dbReference type="PROSITE" id="PS50033"/>
    </source>
</evidence>
<dbReference type="PANTHER" id="PTHR45700">
    <property type="entry name" value="UBIQUITIN-PROTEIN LIGASE E3C"/>
    <property type="match status" value="1"/>
</dbReference>
<evidence type="ECO:0000313" key="10">
    <source>
        <dbReference type="Proteomes" id="UP000579812"/>
    </source>
</evidence>
<dbReference type="InterPro" id="IPR035983">
    <property type="entry name" value="Hect_E3_ubiquitin_ligase"/>
</dbReference>
<feature type="region of interest" description="Disordered" evidence="6">
    <location>
        <begin position="361"/>
        <end position="419"/>
    </location>
</feature>
<evidence type="ECO:0000256" key="3">
    <source>
        <dbReference type="ARBA" id="ARBA00022679"/>
    </source>
</evidence>
<keyword evidence="10" id="KW-1185">Reference proteome</keyword>
<organism evidence="9 10">
    <name type="scientific">Onychostoma macrolepis</name>
    <dbReference type="NCBI Taxonomy" id="369639"/>
    <lineage>
        <taxon>Eukaryota</taxon>
        <taxon>Metazoa</taxon>
        <taxon>Chordata</taxon>
        <taxon>Craniata</taxon>
        <taxon>Vertebrata</taxon>
        <taxon>Euteleostomi</taxon>
        <taxon>Actinopterygii</taxon>
        <taxon>Neopterygii</taxon>
        <taxon>Teleostei</taxon>
        <taxon>Ostariophysi</taxon>
        <taxon>Cypriniformes</taxon>
        <taxon>Cyprinidae</taxon>
        <taxon>Acrossocheilinae</taxon>
        <taxon>Onychostoma</taxon>
    </lineage>
</organism>